<proteinExistence type="predicted"/>
<comment type="caution">
    <text evidence="7">The sequence shown here is derived from an EMBL/GenBank/DDBJ whole genome shotgun (WGS) entry which is preliminary data.</text>
</comment>
<reference evidence="7 8" key="1">
    <citation type="journal article" date="2020" name="ISME J.">
        <title>Uncovering the hidden diversity of litter-decomposition mechanisms in mushroom-forming fungi.</title>
        <authorList>
            <person name="Floudas D."/>
            <person name="Bentzer J."/>
            <person name="Ahren D."/>
            <person name="Johansson T."/>
            <person name="Persson P."/>
            <person name="Tunlid A."/>
        </authorList>
    </citation>
    <scope>NUCLEOTIDE SEQUENCE [LARGE SCALE GENOMIC DNA]</scope>
    <source>
        <strain evidence="7 8">CBS 146.42</strain>
    </source>
</reference>
<accession>A0A8H5D7G7</accession>
<keyword evidence="3 5" id="KW-1133">Transmembrane helix</keyword>
<evidence type="ECO:0000256" key="5">
    <source>
        <dbReference type="SAM" id="Phobius"/>
    </source>
</evidence>
<protein>
    <recommendedName>
        <fullName evidence="6">Calcineurin-like phosphoesterase domain-containing protein</fullName>
    </recommendedName>
</protein>
<organism evidence="7 8">
    <name type="scientific">Leucocoprinus leucothites</name>
    <dbReference type="NCBI Taxonomy" id="201217"/>
    <lineage>
        <taxon>Eukaryota</taxon>
        <taxon>Fungi</taxon>
        <taxon>Dikarya</taxon>
        <taxon>Basidiomycota</taxon>
        <taxon>Agaricomycotina</taxon>
        <taxon>Agaricomycetes</taxon>
        <taxon>Agaricomycetidae</taxon>
        <taxon>Agaricales</taxon>
        <taxon>Agaricineae</taxon>
        <taxon>Agaricaceae</taxon>
        <taxon>Leucocoprinus</taxon>
    </lineage>
</organism>
<dbReference type="GO" id="GO:0005783">
    <property type="term" value="C:endoplasmic reticulum"/>
    <property type="evidence" value="ECO:0007669"/>
    <property type="project" value="TreeGrafter"/>
</dbReference>
<dbReference type="InterPro" id="IPR004843">
    <property type="entry name" value="Calcineurin-like_PHP"/>
</dbReference>
<dbReference type="Gene3D" id="3.60.21.10">
    <property type="match status" value="1"/>
</dbReference>
<dbReference type="SUPFAM" id="SSF56300">
    <property type="entry name" value="Metallo-dependent phosphatases"/>
    <property type="match status" value="1"/>
</dbReference>
<keyword evidence="8" id="KW-1185">Reference proteome</keyword>
<evidence type="ECO:0000256" key="2">
    <source>
        <dbReference type="ARBA" id="ARBA00022692"/>
    </source>
</evidence>
<evidence type="ECO:0000256" key="1">
    <source>
        <dbReference type="ARBA" id="ARBA00004141"/>
    </source>
</evidence>
<dbReference type="OrthoDB" id="5977743at2759"/>
<feature type="transmembrane region" description="Helical" evidence="5">
    <location>
        <begin position="371"/>
        <end position="392"/>
    </location>
</feature>
<sequence length="592" mass="66460">MNSTNRSGVLLRSLLYSPALTTNILRFLWVLLICWGELGVYFWSLSTCKWPVPKASEKAAGKALHVLLVSDTQISVPSLSSKSTPSFLHPRAFLTDKFLKKSWYVTRRLDPQVVFFMGDMLSHGKTVENEAQFTENFQKFISTFTLKAPTAVYYLPGNNDVGMGIASAPSKGIRRYYQNHFGPLNNIINLNNHTFFALDAPDLVDEDYQRNARGAAFDRWEPIPGGTVEAVRNVAAENHHPLILLSHIPLYRPDGAYCGPLRESGAINRGVGHGYQNTLGKQTTAFLMEALEPSIVFTGDNRDYCEYFHNGTSFNAEDSIPEITVKSFSPAPQIRRPGFQLLSIVDPTNLEPSQRPQSLTHRPCLLPDQRIVLIGYVGWAIATLCILLTLNVQRIRQFRLSKPINPSLTPSPTRSHQTSPLLQVSNHSLSPIWSPHTLFPPVTPQSSRSQIPSIFRTPMAPATPTFRASSRPMTPQGFNESPMLSPQLMPPMHDDEDAMFPDQYTIHRDVRRVNDEEWTPVGREDYFDSDPMDDASEAEYLEDSMVKNVCVRWATKTNRLTSPTSIVCMLEGTRGCTRGFEGCKPEDLIKKT</sequence>
<evidence type="ECO:0000256" key="3">
    <source>
        <dbReference type="ARBA" id="ARBA00022989"/>
    </source>
</evidence>
<keyword evidence="2 5" id="KW-0812">Transmembrane</keyword>
<comment type="subcellular location">
    <subcellularLocation>
        <location evidence="1">Membrane</location>
        <topology evidence="1">Multi-pass membrane protein</topology>
    </subcellularLocation>
</comment>
<keyword evidence="4 5" id="KW-0472">Membrane</keyword>
<dbReference type="Proteomes" id="UP000559027">
    <property type="component" value="Unassembled WGS sequence"/>
</dbReference>
<dbReference type="InterPro" id="IPR033308">
    <property type="entry name" value="PGAP5/Cdc1/Ted1"/>
</dbReference>
<dbReference type="GO" id="GO:0016787">
    <property type="term" value="F:hydrolase activity"/>
    <property type="evidence" value="ECO:0007669"/>
    <property type="project" value="InterPro"/>
</dbReference>
<dbReference type="EMBL" id="JAACJO010000008">
    <property type="protein sequence ID" value="KAF5354930.1"/>
    <property type="molecule type" value="Genomic_DNA"/>
</dbReference>
<dbReference type="Pfam" id="PF00149">
    <property type="entry name" value="Metallophos"/>
    <property type="match status" value="1"/>
</dbReference>
<dbReference type="GO" id="GO:0016020">
    <property type="term" value="C:membrane"/>
    <property type="evidence" value="ECO:0007669"/>
    <property type="project" value="UniProtKB-SubCell"/>
</dbReference>
<feature type="domain" description="Calcineurin-like phosphoesterase" evidence="6">
    <location>
        <begin position="65"/>
        <end position="264"/>
    </location>
</feature>
<gene>
    <name evidence="7" type="ORF">D9756_005402</name>
</gene>
<evidence type="ECO:0000256" key="4">
    <source>
        <dbReference type="ARBA" id="ARBA00023136"/>
    </source>
</evidence>
<dbReference type="GO" id="GO:0006506">
    <property type="term" value="P:GPI anchor biosynthetic process"/>
    <property type="evidence" value="ECO:0007669"/>
    <property type="project" value="InterPro"/>
</dbReference>
<evidence type="ECO:0000313" key="7">
    <source>
        <dbReference type="EMBL" id="KAF5354930.1"/>
    </source>
</evidence>
<dbReference type="PANTHER" id="PTHR13315:SF4">
    <property type="entry name" value="METALLOPHOSPHOESTERASE, ISOFORM E"/>
    <property type="match status" value="1"/>
</dbReference>
<dbReference type="PANTHER" id="PTHR13315">
    <property type="entry name" value="METALLO PHOSPHOESTERASE RELATED"/>
    <property type="match status" value="1"/>
</dbReference>
<evidence type="ECO:0000259" key="6">
    <source>
        <dbReference type="Pfam" id="PF00149"/>
    </source>
</evidence>
<dbReference type="AlphaFoldDB" id="A0A8H5D7G7"/>
<evidence type="ECO:0000313" key="8">
    <source>
        <dbReference type="Proteomes" id="UP000559027"/>
    </source>
</evidence>
<dbReference type="InterPro" id="IPR029052">
    <property type="entry name" value="Metallo-depent_PP-like"/>
</dbReference>
<feature type="transmembrane region" description="Helical" evidence="5">
    <location>
        <begin position="20"/>
        <end position="43"/>
    </location>
</feature>
<name>A0A8H5D7G7_9AGAR</name>